<dbReference type="HOGENOM" id="CLU_3342072_0_0_11"/>
<feature type="compositionally biased region" description="Polar residues" evidence="1">
    <location>
        <begin position="28"/>
        <end position="37"/>
    </location>
</feature>
<evidence type="ECO:0000313" key="2">
    <source>
        <dbReference type="EMBL" id="CAQ01189.1"/>
    </source>
</evidence>
<evidence type="ECO:0000313" key="3">
    <source>
        <dbReference type="Proteomes" id="UP000001318"/>
    </source>
</evidence>
<proteinExistence type="predicted"/>
<gene>
    <name evidence="2" type="ordered locus">CMS1075</name>
</gene>
<sequence length="37" mass="4185">MIADWFGGSPKLDDRVSQFGDINRRAMRTSTDNGRGR</sequence>
<dbReference type="STRING" id="31964.CMS1075"/>
<dbReference type="EMBL" id="AM849034">
    <property type="protein sequence ID" value="CAQ01189.1"/>
    <property type="molecule type" value="Genomic_DNA"/>
</dbReference>
<protein>
    <submittedName>
        <fullName evidence="2">Uncharacterized protein</fullName>
    </submittedName>
</protein>
<feature type="region of interest" description="Disordered" evidence="1">
    <location>
        <begin position="1"/>
        <end position="37"/>
    </location>
</feature>
<evidence type="ECO:0000256" key="1">
    <source>
        <dbReference type="SAM" id="MobiDB-lite"/>
    </source>
</evidence>
<accession>B0RGD3</accession>
<dbReference type="KEGG" id="cms:CMS1075"/>
<keyword evidence="3" id="KW-1185">Reference proteome</keyword>
<name>B0RGD3_CLASE</name>
<dbReference type="Proteomes" id="UP000001318">
    <property type="component" value="Chromosome"/>
</dbReference>
<reference evidence="2 3" key="1">
    <citation type="journal article" date="2008" name="J. Bacteriol.">
        <title>Genome of the actinomycete plant pathogen Clavibacter michiganensis subsp. sepedonicus suggests recent niche adaptation.</title>
        <authorList>
            <person name="Bentley S.D."/>
            <person name="Corton C."/>
            <person name="Brown S.E."/>
            <person name="Barron A."/>
            <person name="Clark L."/>
            <person name="Doggett J."/>
            <person name="Harris B."/>
            <person name="Ormond D."/>
            <person name="Quail M.A."/>
            <person name="May G."/>
            <person name="Francis D."/>
            <person name="Knudson D."/>
            <person name="Parkhill J."/>
            <person name="Ishimaru C.A."/>
        </authorList>
    </citation>
    <scope>NUCLEOTIDE SEQUENCE [LARGE SCALE GENOMIC DNA]</scope>
    <source>
        <strain evidence="3">ATCC 33113 / DSM 20744 / JCM 9667 / LMG 2889 / ICMP 2535 / C-1</strain>
    </source>
</reference>
<dbReference type="AlphaFoldDB" id="B0RGD3"/>
<organism evidence="2 3">
    <name type="scientific">Clavibacter sepedonicus</name>
    <name type="common">Clavibacter michiganensis subsp. sepedonicus</name>
    <dbReference type="NCBI Taxonomy" id="31964"/>
    <lineage>
        <taxon>Bacteria</taxon>
        <taxon>Bacillati</taxon>
        <taxon>Actinomycetota</taxon>
        <taxon>Actinomycetes</taxon>
        <taxon>Micrococcales</taxon>
        <taxon>Microbacteriaceae</taxon>
        <taxon>Clavibacter</taxon>
    </lineage>
</organism>